<dbReference type="Gene3D" id="1.10.1200.10">
    <property type="entry name" value="ACP-like"/>
    <property type="match status" value="1"/>
</dbReference>
<dbReference type="InterPro" id="IPR009081">
    <property type="entry name" value="PP-bd_ACP"/>
</dbReference>
<feature type="modified residue" description="O-(pantetheine 4'-phosphoryl)serine" evidence="5">
    <location>
        <position position="35"/>
    </location>
</feature>
<dbReference type="Proteomes" id="UP000298460">
    <property type="component" value="Unassembled WGS sequence"/>
</dbReference>
<comment type="function">
    <text evidence="5">Carrier protein involved in the D-alanylation of lipoteichoic acid (LTA). The loading of thioester-linked D-alanine onto DltC is catalyzed by D-alanine--D-alanyl carrier protein ligase DltA. The DltC-carried D-alanyl group is further transferred to cell membrane phosphatidylglycerol (PG) by forming an ester bond, probably catalyzed by DltD. D-alanylation of LTA plays an important role in modulating the properties of the cell wall in Gram-positive bacteria, influencing the net charge of the cell wall.</text>
</comment>
<evidence type="ECO:0000313" key="8">
    <source>
        <dbReference type="Proteomes" id="UP000298460"/>
    </source>
</evidence>
<comment type="PTM">
    <text evidence="5">4'-phosphopantetheine is transferred from CoA to a specific serine of apo-DCP.</text>
</comment>
<dbReference type="Pfam" id="PF00550">
    <property type="entry name" value="PP-binding"/>
    <property type="match status" value="1"/>
</dbReference>
<evidence type="ECO:0000256" key="2">
    <source>
        <dbReference type="ARBA" id="ARBA00022490"/>
    </source>
</evidence>
<comment type="caution">
    <text evidence="7">The sequence shown here is derived from an EMBL/GenBank/DDBJ whole genome shotgun (WGS) entry which is preliminary data.</text>
</comment>
<keyword evidence="4 5" id="KW-0961">Cell wall biogenesis/degradation</keyword>
<dbReference type="PROSITE" id="PS50075">
    <property type="entry name" value="CARRIER"/>
    <property type="match status" value="1"/>
</dbReference>
<accession>A0A4Z0R8Q1</accession>
<reference evidence="7 8" key="1">
    <citation type="submission" date="2019-03" db="EMBL/GenBank/DDBJ databases">
        <title>Draft Genome Sequence of Desulfosporosinus fructosivorans Strain 63.6F, Isolated from Marine Sediment in the Baltic Sea.</title>
        <authorList>
            <person name="Hausmann B."/>
            <person name="Vandieken V."/>
            <person name="Pjevac P."/>
            <person name="Schreck K."/>
            <person name="Herbold C.W."/>
            <person name="Loy A."/>
        </authorList>
    </citation>
    <scope>NUCLEOTIDE SEQUENCE [LARGE SCALE GENOMIC DNA]</scope>
    <source>
        <strain evidence="7 8">63.6F</strain>
    </source>
</reference>
<organism evidence="7 8">
    <name type="scientific">Desulfosporosinus fructosivorans</name>
    <dbReference type="NCBI Taxonomy" id="2018669"/>
    <lineage>
        <taxon>Bacteria</taxon>
        <taxon>Bacillati</taxon>
        <taxon>Bacillota</taxon>
        <taxon>Clostridia</taxon>
        <taxon>Eubacteriales</taxon>
        <taxon>Desulfitobacteriaceae</taxon>
        <taxon>Desulfosporosinus</taxon>
    </lineage>
</organism>
<dbReference type="GO" id="GO:0070395">
    <property type="term" value="P:lipoteichoic acid biosynthetic process"/>
    <property type="evidence" value="ECO:0007669"/>
    <property type="project" value="UniProtKB-UniRule"/>
</dbReference>
<dbReference type="GO" id="GO:0036370">
    <property type="term" value="F:D-alanyl carrier activity"/>
    <property type="evidence" value="ECO:0007669"/>
    <property type="project" value="UniProtKB-UniRule"/>
</dbReference>
<name>A0A4Z0R8Q1_9FIRM</name>
<evidence type="ECO:0000256" key="3">
    <source>
        <dbReference type="ARBA" id="ARBA00022553"/>
    </source>
</evidence>
<evidence type="ECO:0000313" key="7">
    <source>
        <dbReference type="EMBL" id="TGE39551.1"/>
    </source>
</evidence>
<evidence type="ECO:0000256" key="5">
    <source>
        <dbReference type="HAMAP-Rule" id="MF_00565"/>
    </source>
</evidence>
<dbReference type="RefSeq" id="WP_135544491.1">
    <property type="nucleotide sequence ID" value="NZ_SPQQ01000001.1"/>
</dbReference>
<keyword evidence="2 5" id="KW-0963">Cytoplasm</keyword>
<comment type="pathway">
    <text evidence="5">Cell wall biogenesis; lipoteichoic acid biosynthesis.</text>
</comment>
<keyword evidence="7" id="KW-0436">Ligase</keyword>
<protein>
    <recommendedName>
        <fullName evidence="5">D-alanyl carrier protein</fullName>
        <shortName evidence="5">DCP</shortName>
    </recommendedName>
    <alternativeName>
        <fullName evidence="5">D-alanine--poly(phosphoribitol) ligase subunit 2</fullName>
    </alternativeName>
</protein>
<proteinExistence type="inferred from homology"/>
<sequence>MIREKILDILTDICGTDEIKRNPDLELFKNGLLDSFGIIELFVAIHEQLEIEVAPTEMEREEWETANKIIAYLEERSSS</sequence>
<dbReference type="NCBIfam" id="NF003464">
    <property type="entry name" value="PRK05087.1"/>
    <property type="match status" value="1"/>
</dbReference>
<dbReference type="GO" id="GO:0071555">
    <property type="term" value="P:cell wall organization"/>
    <property type="evidence" value="ECO:0007669"/>
    <property type="project" value="UniProtKB-KW"/>
</dbReference>
<dbReference type="EMBL" id="SPQQ01000001">
    <property type="protein sequence ID" value="TGE39551.1"/>
    <property type="molecule type" value="Genomic_DNA"/>
</dbReference>
<gene>
    <name evidence="5 7" type="primary">dltC</name>
    <name evidence="7" type="ORF">E4K67_00610</name>
</gene>
<dbReference type="SUPFAM" id="SSF47336">
    <property type="entry name" value="ACP-like"/>
    <property type="match status" value="1"/>
</dbReference>
<keyword evidence="8" id="KW-1185">Reference proteome</keyword>
<dbReference type="InterPro" id="IPR003230">
    <property type="entry name" value="DltC"/>
</dbReference>
<dbReference type="HAMAP" id="MF_00565">
    <property type="entry name" value="DltC"/>
    <property type="match status" value="1"/>
</dbReference>
<dbReference type="InterPro" id="IPR036736">
    <property type="entry name" value="ACP-like_sf"/>
</dbReference>
<comment type="subcellular location">
    <subcellularLocation>
        <location evidence="5">Cytoplasm</location>
    </subcellularLocation>
</comment>
<dbReference type="GO" id="GO:0005737">
    <property type="term" value="C:cytoplasm"/>
    <property type="evidence" value="ECO:0007669"/>
    <property type="project" value="UniProtKB-SubCell"/>
</dbReference>
<evidence type="ECO:0000256" key="1">
    <source>
        <dbReference type="ARBA" id="ARBA00022450"/>
    </source>
</evidence>
<keyword evidence="3 5" id="KW-0597">Phosphoprotein</keyword>
<feature type="domain" description="Carrier" evidence="6">
    <location>
        <begin position="1"/>
        <end position="77"/>
    </location>
</feature>
<dbReference type="UniPathway" id="UPA00556"/>
<dbReference type="AlphaFoldDB" id="A0A4Z0R8Q1"/>
<dbReference type="GO" id="GO:0016874">
    <property type="term" value="F:ligase activity"/>
    <property type="evidence" value="ECO:0007669"/>
    <property type="project" value="UniProtKB-KW"/>
</dbReference>
<dbReference type="NCBIfam" id="TIGR01688">
    <property type="entry name" value="dltC"/>
    <property type="match status" value="1"/>
</dbReference>
<evidence type="ECO:0000256" key="4">
    <source>
        <dbReference type="ARBA" id="ARBA00023316"/>
    </source>
</evidence>
<comment type="similarity">
    <text evidence="5">Belongs to the DltC family.</text>
</comment>
<dbReference type="OrthoDB" id="6462171at2"/>
<evidence type="ECO:0000259" key="6">
    <source>
        <dbReference type="PROSITE" id="PS50075"/>
    </source>
</evidence>
<keyword evidence="1 5" id="KW-0596">Phosphopantetheine</keyword>